<evidence type="ECO:0000313" key="2">
    <source>
        <dbReference type="EMBL" id="OJH14619.1"/>
    </source>
</evidence>
<organism evidence="2">
    <name type="scientific">Borrelia bissettiae</name>
    <name type="common">Borreliella bissettiae</name>
    <dbReference type="NCBI Taxonomy" id="64897"/>
    <lineage>
        <taxon>Bacteria</taxon>
        <taxon>Pseudomonadati</taxon>
        <taxon>Spirochaetota</taxon>
        <taxon>Spirochaetia</taxon>
        <taxon>Spirochaetales</taxon>
        <taxon>Borreliaceae</taxon>
        <taxon>Borreliella</taxon>
    </lineage>
</organism>
<sequence length="254" mass="28547">MRQLILAIFLLLIISCKWYVDNTIDEATAESESALTATDQVLDEISETTGLSPKKITKLTPKELENLAKEAQDDSEKSKKEIEDQKNTKKSKNIEVTDTPRLIKLIKNLAEKIDSVFQTLINIGYNVTYSAKSNLENGLKMVKLLDELPKIAVNNGTDNSNTKYAKLKKVVDKFNNENSVSVSLKEHSNSKIETKKCIQTLMKNVETYFEGVCSELKNKNDGEYEKTLTTLSEVVNKIKSAAIAIIYSYALIRL</sequence>
<gene>
    <name evidence="2" type="ORF">ER70_07665</name>
</gene>
<comment type="caution">
    <text evidence="2">The sequence shown here is derived from an EMBL/GenBank/DDBJ whole genome shotgun (WGS) entry which is preliminary data.</text>
</comment>
<keyword evidence="2" id="KW-0614">Plasmid</keyword>
<protein>
    <recommendedName>
        <fullName evidence="3">Lipoprotein</fullName>
    </recommendedName>
</protein>
<dbReference type="PROSITE" id="PS51257">
    <property type="entry name" value="PROKAR_LIPOPROTEIN"/>
    <property type="match status" value="1"/>
</dbReference>
<dbReference type="OrthoDB" id="353031at2"/>
<dbReference type="AlphaFoldDB" id="A0A1L8ZA42"/>
<accession>A0A1L8ZA42</accession>
<proteinExistence type="predicted"/>
<reference evidence="2" key="2">
    <citation type="submission" date="2015-07" db="EMBL/GenBank/DDBJ databases">
        <authorList>
            <person name="Noorani M."/>
        </authorList>
    </citation>
    <scope>NUCLEOTIDE SEQUENCE</scope>
    <source>
        <strain evidence="2">CO275</strain>
        <plasmid evidence="2">unnamed</plasmid>
    </source>
</reference>
<evidence type="ECO:0000256" key="1">
    <source>
        <dbReference type="SAM" id="MobiDB-lite"/>
    </source>
</evidence>
<geneLocation type="plasmid" evidence="2">
    <name>unnamed</name>
</geneLocation>
<reference evidence="2" key="1">
    <citation type="journal article" date="2015" name="Microbiology">
        <title>Similarities in murine infection and immune response to Borrelia bissettii and Borrelia burgdorferi sensu stricto.</title>
        <authorList>
            <person name="Leydet B.F.Jr."/>
            <person name="Liang F.T."/>
        </authorList>
    </citation>
    <scope>NUCLEOTIDE SEQUENCE [LARGE SCALE GENOMIC DNA]</scope>
    <source>
        <strain evidence="2">CO275</strain>
        <plasmid evidence="2">unnamed</plasmid>
    </source>
</reference>
<dbReference type="EMBL" id="JNBW01000431">
    <property type="protein sequence ID" value="OJH14619.1"/>
    <property type="molecule type" value="Genomic_DNA"/>
</dbReference>
<feature type="region of interest" description="Disordered" evidence="1">
    <location>
        <begin position="68"/>
        <end position="93"/>
    </location>
</feature>
<evidence type="ECO:0008006" key="3">
    <source>
        <dbReference type="Google" id="ProtNLM"/>
    </source>
</evidence>
<name>A0A1L8ZA42_BORBI</name>